<evidence type="ECO:0000256" key="6">
    <source>
        <dbReference type="ARBA" id="ARBA00023136"/>
    </source>
</evidence>
<accession>A0A1Z5KAH2</accession>
<feature type="compositionally biased region" description="Polar residues" evidence="8">
    <location>
        <begin position="201"/>
        <end position="212"/>
    </location>
</feature>
<feature type="compositionally biased region" description="Acidic residues" evidence="8">
    <location>
        <begin position="45"/>
        <end position="92"/>
    </location>
</feature>
<feature type="transmembrane region" description="Helical" evidence="9">
    <location>
        <begin position="688"/>
        <end position="707"/>
    </location>
</feature>
<dbReference type="GO" id="GO:0007030">
    <property type="term" value="P:Golgi organization"/>
    <property type="evidence" value="ECO:0007669"/>
    <property type="project" value="InterPro"/>
</dbReference>
<evidence type="ECO:0000313" key="10">
    <source>
        <dbReference type="EMBL" id="GAX23263.1"/>
    </source>
</evidence>
<feature type="compositionally biased region" description="Polar residues" evidence="8">
    <location>
        <begin position="103"/>
        <end position="119"/>
    </location>
</feature>
<dbReference type="Pfam" id="PF09787">
    <property type="entry name" value="Golgin_A5"/>
    <property type="match status" value="1"/>
</dbReference>
<gene>
    <name evidence="10" type="ORF">FisN_21Hh052</name>
</gene>
<evidence type="ECO:0000256" key="2">
    <source>
        <dbReference type="ARBA" id="ARBA00022692"/>
    </source>
</evidence>
<evidence type="ECO:0000256" key="7">
    <source>
        <dbReference type="SAM" id="Coils"/>
    </source>
</evidence>
<comment type="caution">
    <text evidence="10">The sequence shown here is derived from an EMBL/GenBank/DDBJ whole genome shotgun (WGS) entry which is preliminary data.</text>
</comment>
<keyword evidence="2 9" id="KW-0812">Transmembrane</keyword>
<evidence type="ECO:0000256" key="4">
    <source>
        <dbReference type="ARBA" id="ARBA00023034"/>
    </source>
</evidence>
<dbReference type="OrthoDB" id="248903at2759"/>
<dbReference type="InterPro" id="IPR019177">
    <property type="entry name" value="Golgin_subfamily_A_member_5"/>
</dbReference>
<feature type="region of interest" description="Disordered" evidence="8">
    <location>
        <begin position="34"/>
        <end position="119"/>
    </location>
</feature>
<evidence type="ECO:0000256" key="5">
    <source>
        <dbReference type="ARBA" id="ARBA00023054"/>
    </source>
</evidence>
<keyword evidence="3 9" id="KW-1133">Transmembrane helix</keyword>
<keyword evidence="11" id="KW-1185">Reference proteome</keyword>
<dbReference type="EMBL" id="BDSP01000199">
    <property type="protein sequence ID" value="GAX23263.1"/>
    <property type="molecule type" value="Genomic_DNA"/>
</dbReference>
<reference evidence="10 11" key="1">
    <citation type="journal article" date="2015" name="Plant Cell">
        <title>Oil accumulation by the oleaginous diatom Fistulifera solaris as revealed by the genome and transcriptome.</title>
        <authorList>
            <person name="Tanaka T."/>
            <person name="Maeda Y."/>
            <person name="Veluchamy A."/>
            <person name="Tanaka M."/>
            <person name="Abida H."/>
            <person name="Marechal E."/>
            <person name="Bowler C."/>
            <person name="Muto M."/>
            <person name="Sunaga Y."/>
            <person name="Tanaka M."/>
            <person name="Yoshino T."/>
            <person name="Taniguchi T."/>
            <person name="Fukuda Y."/>
            <person name="Nemoto M."/>
            <person name="Matsumoto M."/>
            <person name="Wong P.S."/>
            <person name="Aburatani S."/>
            <person name="Fujibuchi W."/>
        </authorList>
    </citation>
    <scope>NUCLEOTIDE SEQUENCE [LARGE SCALE GENOMIC DNA]</scope>
    <source>
        <strain evidence="10 11">JPCC DA0580</strain>
    </source>
</reference>
<proteinExistence type="predicted"/>
<feature type="compositionally biased region" description="Low complexity" evidence="8">
    <location>
        <begin position="148"/>
        <end position="169"/>
    </location>
</feature>
<name>A0A1Z5KAH2_FISSO</name>
<feature type="region of interest" description="Disordered" evidence="8">
    <location>
        <begin position="141"/>
        <end position="212"/>
    </location>
</feature>
<dbReference type="AlphaFoldDB" id="A0A1Z5KAH2"/>
<evidence type="ECO:0000256" key="9">
    <source>
        <dbReference type="SAM" id="Phobius"/>
    </source>
</evidence>
<comment type="subcellular location">
    <subcellularLocation>
        <location evidence="1">Golgi apparatus membrane</location>
    </subcellularLocation>
</comment>
<organism evidence="10 11">
    <name type="scientific">Fistulifera solaris</name>
    <name type="common">Oleaginous diatom</name>
    <dbReference type="NCBI Taxonomy" id="1519565"/>
    <lineage>
        <taxon>Eukaryota</taxon>
        <taxon>Sar</taxon>
        <taxon>Stramenopiles</taxon>
        <taxon>Ochrophyta</taxon>
        <taxon>Bacillariophyta</taxon>
        <taxon>Bacillariophyceae</taxon>
        <taxon>Bacillariophycidae</taxon>
        <taxon>Naviculales</taxon>
        <taxon>Naviculaceae</taxon>
        <taxon>Fistulifera</taxon>
    </lineage>
</organism>
<sequence length="728" mass="83160">MSRWLKSVNNLLDKLDDQVDIADAAAFTQRMAARVGGAVQRTHSDDDEDDDEEEMSESYDDESISSFLDEDEGHEEEVQEEPEASDNLDTEESLIQRDETVRLRNNPSDPTATPAASNYSYGEDVFFTPMDQIRREHISEIISPPREVVSSLPSSQSVSSHQSDLPSQSNPSTVIRTHPSQTILEGQASRQRLHKPAVKSPPNSGMPSSVTNANKSKAIKKLKEENQRLQQLQVALEKSNAELQDELEHARAELTAQHVELQLAAERMEKDRIRNKEDREELLEEQEEELQQQKEEYDQQLAEQKEYYENELRELRKRLQQEEHKRLEEGGDWTKELEDALQRERDALNELVSVKSEKQQLESKVATLDSQRESLQTKVASLKESLRNTTERERIAEEKLDKEMNQHKRQLRQQREREEQLERTVAELSAALTSAQQQVTSSTPSSVEHGIMAYKERYLNAMEEMETLKSQLSHVTQQNGVLQMELQSMSHERTADAEVMRNRQRKYDEQVHELQRQVAYLEATLRSTSNEQNNEEMNGLLNSPVSQQQVERLAKELEQAQRQLAFSTGQIVELKGLSDAAKAEVLALKGRLQSAMDRAEMAENALASQTSSTSRACDMGEASYSNTRTVRRRVRGGRGRFSHLSTRSMFSVLGMHVIGEQISMTVDAIDNWMLETGNILRHEPLARLGFAIYFALVHLWCLGLVFFHTVQSERADLGSLTTHKKHVE</sequence>
<keyword evidence="4" id="KW-0333">Golgi apparatus</keyword>
<protein>
    <recommendedName>
        <fullName evidence="12">Golgin-84</fullName>
    </recommendedName>
</protein>
<keyword evidence="5 7" id="KW-0175">Coiled coil</keyword>
<dbReference type="GO" id="GO:0000139">
    <property type="term" value="C:Golgi membrane"/>
    <property type="evidence" value="ECO:0007669"/>
    <property type="project" value="UniProtKB-SubCell"/>
</dbReference>
<evidence type="ECO:0008006" key="12">
    <source>
        <dbReference type="Google" id="ProtNLM"/>
    </source>
</evidence>
<evidence type="ECO:0000313" key="11">
    <source>
        <dbReference type="Proteomes" id="UP000198406"/>
    </source>
</evidence>
<feature type="compositionally biased region" description="Polar residues" evidence="8">
    <location>
        <begin position="170"/>
        <end position="190"/>
    </location>
</feature>
<evidence type="ECO:0000256" key="3">
    <source>
        <dbReference type="ARBA" id="ARBA00022989"/>
    </source>
</evidence>
<dbReference type="Proteomes" id="UP000198406">
    <property type="component" value="Unassembled WGS sequence"/>
</dbReference>
<keyword evidence="6 9" id="KW-0472">Membrane</keyword>
<dbReference type="InParanoid" id="A0A1Z5KAH2"/>
<feature type="coiled-coil region" evidence="7">
    <location>
        <begin position="212"/>
        <end position="570"/>
    </location>
</feature>
<evidence type="ECO:0000256" key="8">
    <source>
        <dbReference type="SAM" id="MobiDB-lite"/>
    </source>
</evidence>
<evidence type="ECO:0000256" key="1">
    <source>
        <dbReference type="ARBA" id="ARBA00004394"/>
    </source>
</evidence>